<evidence type="ECO:0000313" key="4">
    <source>
        <dbReference type="EMBL" id="PWF23315.1"/>
    </source>
</evidence>
<protein>
    <submittedName>
        <fullName evidence="4">Peptidase</fullName>
    </submittedName>
</protein>
<dbReference type="InterPro" id="IPR036779">
    <property type="entry name" value="LysM_dom_sf"/>
</dbReference>
<dbReference type="InterPro" id="IPR011055">
    <property type="entry name" value="Dup_hybrid_motif"/>
</dbReference>
<dbReference type="EMBL" id="QETA01000003">
    <property type="protein sequence ID" value="PWF23315.1"/>
    <property type="molecule type" value="Genomic_DNA"/>
</dbReference>
<dbReference type="AlphaFoldDB" id="A0A2V1K244"/>
<dbReference type="CDD" id="cd00118">
    <property type="entry name" value="LysM"/>
    <property type="match status" value="1"/>
</dbReference>
<keyword evidence="5" id="KW-1185">Reference proteome</keyword>
<dbReference type="PROSITE" id="PS51782">
    <property type="entry name" value="LYSM"/>
    <property type="match status" value="1"/>
</dbReference>
<sequence length="239" mass="24351">MVAGVLAACASSSPSSGGGAASGPVSAGQYRVQKGDTLYRIARRHGRSVDDLVRWNRLSNRHRIEVGQVLRVSPSGSASAAAGRSPSSGSSAGRAPASTQGSRGAASGGSRQTTAPLANLRLAWPAAGPVTKRFGAGNARGLTITNTEGTPISAAAAGTVAYAGSGLLGFGNLIILQHSGNYMTVYAHNRRLLVKEGQRVTQGQKIAEMGSSGASQVGLYFELRQDGKAIDPARALPAR</sequence>
<dbReference type="Gene3D" id="2.70.70.10">
    <property type="entry name" value="Glucose Permease (Domain IIA)"/>
    <property type="match status" value="1"/>
</dbReference>
<dbReference type="RefSeq" id="WP_109061931.1">
    <property type="nucleotide sequence ID" value="NZ_QETA01000003.1"/>
</dbReference>
<feature type="domain" description="LysM" evidence="3">
    <location>
        <begin position="28"/>
        <end position="72"/>
    </location>
</feature>
<evidence type="ECO:0000256" key="2">
    <source>
        <dbReference type="SAM" id="MobiDB-lite"/>
    </source>
</evidence>
<comment type="caution">
    <text evidence="4">The sequence shown here is derived from an EMBL/GenBank/DDBJ whole genome shotgun (WGS) entry which is preliminary data.</text>
</comment>
<evidence type="ECO:0000259" key="3">
    <source>
        <dbReference type="PROSITE" id="PS51782"/>
    </source>
</evidence>
<dbReference type="SMART" id="SM00257">
    <property type="entry name" value="LysM"/>
    <property type="match status" value="1"/>
</dbReference>
<comment type="similarity">
    <text evidence="1">Belongs to the E.coli NlpD/Haemophilus LppB family.</text>
</comment>
<organism evidence="4 5">
    <name type="scientific">Corticimicrobacter populi</name>
    <dbReference type="NCBI Taxonomy" id="2175229"/>
    <lineage>
        <taxon>Bacteria</taxon>
        <taxon>Pseudomonadati</taxon>
        <taxon>Pseudomonadota</taxon>
        <taxon>Betaproteobacteria</taxon>
        <taxon>Burkholderiales</taxon>
        <taxon>Alcaligenaceae</taxon>
        <taxon>Corticimicrobacter</taxon>
    </lineage>
</organism>
<gene>
    <name evidence="4" type="ORF">DD235_10095</name>
</gene>
<dbReference type="GO" id="GO:0032153">
    <property type="term" value="C:cell division site"/>
    <property type="evidence" value="ECO:0007669"/>
    <property type="project" value="TreeGrafter"/>
</dbReference>
<evidence type="ECO:0000313" key="5">
    <source>
        <dbReference type="Proteomes" id="UP000245212"/>
    </source>
</evidence>
<dbReference type="PANTHER" id="PTHR21666">
    <property type="entry name" value="PEPTIDASE-RELATED"/>
    <property type="match status" value="1"/>
</dbReference>
<feature type="region of interest" description="Disordered" evidence="2">
    <location>
        <begin position="75"/>
        <end position="112"/>
    </location>
</feature>
<dbReference type="Pfam" id="PF01551">
    <property type="entry name" value="Peptidase_M23"/>
    <property type="match status" value="1"/>
</dbReference>
<reference evidence="5" key="1">
    <citation type="submission" date="2018-05" db="EMBL/GenBank/DDBJ databases">
        <authorList>
            <person name="Li Y."/>
        </authorList>
    </citation>
    <scope>NUCLEOTIDE SEQUENCE [LARGE SCALE GENOMIC DNA]</scope>
    <source>
        <strain evidence="5">3d-2-2</strain>
    </source>
</reference>
<dbReference type="SUPFAM" id="SSF51261">
    <property type="entry name" value="Duplicated hybrid motif"/>
    <property type="match status" value="1"/>
</dbReference>
<dbReference type="InterPro" id="IPR018392">
    <property type="entry name" value="LysM"/>
</dbReference>
<accession>A0A2V1K244</accession>
<dbReference type="Gene3D" id="3.10.350.10">
    <property type="entry name" value="LysM domain"/>
    <property type="match status" value="1"/>
</dbReference>
<dbReference type="Proteomes" id="UP000245212">
    <property type="component" value="Unassembled WGS sequence"/>
</dbReference>
<dbReference type="GO" id="GO:0004222">
    <property type="term" value="F:metalloendopeptidase activity"/>
    <property type="evidence" value="ECO:0007669"/>
    <property type="project" value="TreeGrafter"/>
</dbReference>
<dbReference type="InterPro" id="IPR016047">
    <property type="entry name" value="M23ase_b-sheet_dom"/>
</dbReference>
<dbReference type="PANTHER" id="PTHR21666:SF263">
    <property type="entry name" value="MUREIN HYDROLASE ACTIVATOR NLPD"/>
    <property type="match status" value="1"/>
</dbReference>
<dbReference type="InterPro" id="IPR050570">
    <property type="entry name" value="Cell_wall_metabolism_enzyme"/>
</dbReference>
<proteinExistence type="inferred from homology"/>
<evidence type="ECO:0000256" key="1">
    <source>
        <dbReference type="ARBA" id="ARBA00038420"/>
    </source>
</evidence>
<dbReference type="GO" id="GO:0009279">
    <property type="term" value="C:cell outer membrane"/>
    <property type="evidence" value="ECO:0007669"/>
    <property type="project" value="TreeGrafter"/>
</dbReference>
<dbReference type="Pfam" id="PF01476">
    <property type="entry name" value="LysM"/>
    <property type="match status" value="1"/>
</dbReference>
<dbReference type="CDD" id="cd12797">
    <property type="entry name" value="M23_peptidase"/>
    <property type="match status" value="1"/>
</dbReference>
<name>A0A2V1K244_9BURK</name>